<evidence type="ECO:0000259" key="2">
    <source>
        <dbReference type="PROSITE" id="PS50404"/>
    </source>
</evidence>
<dbReference type="SUPFAM" id="SSF47616">
    <property type="entry name" value="GST C-terminal domain-like"/>
    <property type="match status" value="1"/>
</dbReference>
<dbReference type="Proteomes" id="UP000318571">
    <property type="component" value="Chromosome 3"/>
</dbReference>
<dbReference type="FunFam" id="3.40.30.10:FF:000034">
    <property type="entry name" value="glutathione S-transferase 1"/>
    <property type="match status" value="1"/>
</dbReference>
<dbReference type="SFLD" id="SFLDG00358">
    <property type="entry name" value="Main_(cytGST)"/>
    <property type="match status" value="1"/>
</dbReference>
<dbReference type="OrthoDB" id="2309723at2759"/>
<dbReference type="FunFam" id="1.20.1050.10:FF:000007">
    <property type="entry name" value="Glutathione S-transferase 1-1"/>
    <property type="match status" value="1"/>
</dbReference>
<dbReference type="GO" id="GO:0006749">
    <property type="term" value="P:glutathione metabolic process"/>
    <property type="evidence" value="ECO:0007669"/>
    <property type="project" value="TreeGrafter"/>
</dbReference>
<sequence length="220" mass="24752">MVVELHAMPASSPCRLVHMALEVMDVPYEYKTMNLMVGDHMTPEYLKLNPTHKVPIIKDGDFVLGESRAIVTYLASVYDKTGTLYPQDPKVRAVVDQRLYFDAGTMYTSFRECFYPKMFLGQDIPDSAFTKAREVLSWAQDMVKATGYAAGTTHMTLADLAFVATYSTAEATGAFDFSGFPVWDEYFAKMKKEIKNYDKGNGDNAKVFGNFYRSRVATKA</sequence>
<dbReference type="InterPro" id="IPR040079">
    <property type="entry name" value="Glutathione_S-Trfase"/>
</dbReference>
<feature type="domain" description="GST N-terminal" evidence="2">
    <location>
        <begin position="1"/>
        <end position="82"/>
    </location>
</feature>
<accession>A0A553P604</accession>
<evidence type="ECO:0000256" key="1">
    <source>
        <dbReference type="ARBA" id="ARBA00011738"/>
    </source>
</evidence>
<dbReference type="GO" id="GO:0004364">
    <property type="term" value="F:glutathione transferase activity"/>
    <property type="evidence" value="ECO:0007669"/>
    <property type="project" value="TreeGrafter"/>
</dbReference>
<evidence type="ECO:0000259" key="3">
    <source>
        <dbReference type="PROSITE" id="PS50405"/>
    </source>
</evidence>
<proteinExistence type="predicted"/>
<name>A0A553P604_TIGCA</name>
<dbReference type="InterPro" id="IPR010987">
    <property type="entry name" value="Glutathione-S-Trfase_C-like"/>
</dbReference>
<dbReference type="PROSITE" id="PS50404">
    <property type="entry name" value="GST_NTER"/>
    <property type="match status" value="1"/>
</dbReference>
<dbReference type="AlphaFoldDB" id="A0A553P604"/>
<dbReference type="InterPro" id="IPR036249">
    <property type="entry name" value="Thioredoxin-like_sf"/>
</dbReference>
<dbReference type="PANTHER" id="PTHR43969">
    <property type="entry name" value="GLUTATHIONE S TRANSFERASE D10, ISOFORM A-RELATED"/>
    <property type="match status" value="1"/>
</dbReference>
<keyword evidence="5" id="KW-1185">Reference proteome</keyword>
<organism evidence="4 5">
    <name type="scientific">Tigriopus californicus</name>
    <name type="common">Marine copepod</name>
    <dbReference type="NCBI Taxonomy" id="6832"/>
    <lineage>
        <taxon>Eukaryota</taxon>
        <taxon>Metazoa</taxon>
        <taxon>Ecdysozoa</taxon>
        <taxon>Arthropoda</taxon>
        <taxon>Crustacea</taxon>
        <taxon>Multicrustacea</taxon>
        <taxon>Hexanauplia</taxon>
        <taxon>Copepoda</taxon>
        <taxon>Harpacticoida</taxon>
        <taxon>Harpacticidae</taxon>
        <taxon>Tigriopus</taxon>
    </lineage>
</organism>
<comment type="subunit">
    <text evidence="1">Homodimer.</text>
</comment>
<feature type="domain" description="GST C-terminal" evidence="3">
    <location>
        <begin position="88"/>
        <end position="208"/>
    </location>
</feature>
<gene>
    <name evidence="4" type="ORF">TCAL_07767</name>
</gene>
<dbReference type="SUPFAM" id="SSF52833">
    <property type="entry name" value="Thioredoxin-like"/>
    <property type="match status" value="1"/>
</dbReference>
<dbReference type="SFLD" id="SFLDS00019">
    <property type="entry name" value="Glutathione_Transferase_(cytos"/>
    <property type="match status" value="1"/>
</dbReference>
<evidence type="ECO:0000313" key="4">
    <source>
        <dbReference type="EMBL" id="TRY73070.1"/>
    </source>
</evidence>
<dbReference type="InterPro" id="IPR004045">
    <property type="entry name" value="Glutathione_S-Trfase_N"/>
</dbReference>
<dbReference type="CDD" id="cd03177">
    <property type="entry name" value="GST_C_Delta_Epsilon"/>
    <property type="match status" value="1"/>
</dbReference>
<comment type="caution">
    <text evidence="4">The sequence shown here is derived from an EMBL/GenBank/DDBJ whole genome shotgun (WGS) entry which is preliminary data.</text>
</comment>
<dbReference type="STRING" id="6832.A0A553P604"/>
<dbReference type="PANTHER" id="PTHR43969:SF9">
    <property type="entry name" value="GLUTATHIONE S TRANSFERASE D10, ISOFORM A-RELATED"/>
    <property type="match status" value="1"/>
</dbReference>
<dbReference type="Pfam" id="PF13417">
    <property type="entry name" value="GST_N_3"/>
    <property type="match status" value="1"/>
</dbReference>
<dbReference type="EMBL" id="VCGU01000007">
    <property type="protein sequence ID" value="TRY73070.1"/>
    <property type="molecule type" value="Genomic_DNA"/>
</dbReference>
<evidence type="ECO:0000313" key="5">
    <source>
        <dbReference type="Proteomes" id="UP000318571"/>
    </source>
</evidence>
<dbReference type="InterPro" id="IPR036282">
    <property type="entry name" value="Glutathione-S-Trfase_C_sf"/>
</dbReference>
<dbReference type="Gene3D" id="3.40.30.10">
    <property type="entry name" value="Glutaredoxin"/>
    <property type="match status" value="1"/>
</dbReference>
<reference evidence="4 5" key="1">
    <citation type="journal article" date="2018" name="Nat. Ecol. Evol.">
        <title>Genomic signatures of mitonuclear coevolution across populations of Tigriopus californicus.</title>
        <authorList>
            <person name="Barreto F.S."/>
            <person name="Watson E.T."/>
            <person name="Lima T.G."/>
            <person name="Willett C.S."/>
            <person name="Edmands S."/>
            <person name="Li W."/>
            <person name="Burton R.S."/>
        </authorList>
    </citation>
    <scope>NUCLEOTIDE SEQUENCE [LARGE SCALE GENOMIC DNA]</scope>
    <source>
        <strain evidence="4 5">San Diego</strain>
    </source>
</reference>
<dbReference type="Gene3D" id="1.20.1050.10">
    <property type="match status" value="1"/>
</dbReference>
<dbReference type="OMA" id="GWVINWT"/>
<protein>
    <submittedName>
        <fullName evidence="4">Uncharacterized protein</fullName>
    </submittedName>
</protein>
<dbReference type="SFLD" id="SFLDG01153">
    <property type="entry name" value="Main.4:_Theta-like"/>
    <property type="match status" value="1"/>
</dbReference>
<dbReference type="PROSITE" id="PS50405">
    <property type="entry name" value="GST_CTER"/>
    <property type="match status" value="1"/>
</dbReference>